<feature type="transmembrane region" description="Helical" evidence="2">
    <location>
        <begin position="495"/>
        <end position="515"/>
    </location>
</feature>
<evidence type="ECO:0000313" key="4">
    <source>
        <dbReference type="EMBL" id="KAL2473946.1"/>
    </source>
</evidence>
<accession>A0ABD1QCI9</accession>
<dbReference type="SUPFAM" id="SSF48403">
    <property type="entry name" value="Ankyrin repeat"/>
    <property type="match status" value="1"/>
</dbReference>
<dbReference type="Pfam" id="PF12796">
    <property type="entry name" value="Ank_2"/>
    <property type="match status" value="1"/>
</dbReference>
<comment type="caution">
    <text evidence="4">The sequence shown here is derived from an EMBL/GenBank/DDBJ whole genome shotgun (WGS) entry which is preliminary data.</text>
</comment>
<dbReference type="Pfam" id="PF13962">
    <property type="entry name" value="PGG"/>
    <property type="match status" value="1"/>
</dbReference>
<evidence type="ECO:0000256" key="1">
    <source>
        <dbReference type="SAM" id="MobiDB-lite"/>
    </source>
</evidence>
<dbReference type="AlphaFoldDB" id="A0ABD1QCI9"/>
<evidence type="ECO:0000256" key="2">
    <source>
        <dbReference type="SAM" id="Phobius"/>
    </source>
</evidence>
<feature type="domain" description="PGG" evidence="3">
    <location>
        <begin position="489"/>
        <end position="577"/>
    </location>
</feature>
<name>A0ABD1QCI9_9LAMI</name>
<feature type="compositionally biased region" description="Basic residues" evidence="1">
    <location>
        <begin position="1"/>
        <end position="17"/>
    </location>
</feature>
<keyword evidence="5" id="KW-1185">Reference proteome</keyword>
<feature type="region of interest" description="Disordered" evidence="1">
    <location>
        <begin position="1"/>
        <end position="36"/>
    </location>
</feature>
<dbReference type="EMBL" id="JBFOLJ010000015">
    <property type="protein sequence ID" value="KAL2473946.1"/>
    <property type="molecule type" value="Genomic_DNA"/>
</dbReference>
<keyword evidence="2" id="KW-1133">Transmembrane helix</keyword>
<gene>
    <name evidence="4" type="ORF">Fot_49682</name>
</gene>
<dbReference type="InterPro" id="IPR036770">
    <property type="entry name" value="Ankyrin_rpt-contain_sf"/>
</dbReference>
<dbReference type="InterPro" id="IPR026961">
    <property type="entry name" value="PGG_dom"/>
</dbReference>
<dbReference type="PANTHER" id="PTHR24177">
    <property type="entry name" value="CASKIN"/>
    <property type="match status" value="1"/>
</dbReference>
<reference evidence="5" key="1">
    <citation type="submission" date="2024-07" db="EMBL/GenBank/DDBJ databases">
        <title>Two chromosome-level genome assemblies of Korean endemic species Abeliophyllum distichum and Forsythia ovata (Oleaceae).</title>
        <authorList>
            <person name="Jang H."/>
        </authorList>
    </citation>
    <scope>NUCLEOTIDE SEQUENCE [LARGE SCALE GENOMIC DNA]</scope>
</reference>
<keyword evidence="2" id="KW-0472">Membrane</keyword>
<dbReference type="Gene3D" id="1.25.40.20">
    <property type="entry name" value="Ankyrin repeat-containing domain"/>
    <property type="match status" value="2"/>
</dbReference>
<feature type="compositionally biased region" description="Acidic residues" evidence="1">
    <location>
        <begin position="22"/>
        <end position="32"/>
    </location>
</feature>
<dbReference type="Proteomes" id="UP001604277">
    <property type="component" value="Unassembled WGS sequence"/>
</dbReference>
<keyword evidence="2" id="KW-0812">Transmembrane</keyword>
<proteinExistence type="predicted"/>
<protein>
    <submittedName>
        <fullName evidence="4">Ankyrin repeat family protein</fullName>
    </submittedName>
</protein>
<sequence>MARRNRRRRANERRRQMKTYESEPELGSDDLSELSREDTYPPLDTHIYRSNPLVVEGQVLQLQNMDSQVEIKVEDPISIVNAQHVIVHQRKGKVNTLRLGPFLYRAALRGDWKAAKTALSLDKTIACIQITERGERALHIAAAAKQTAFVINLVEHLNTNDLELEDKHGNTAFCFAAVSGVVEIAKVMYEKNKNLPTIRSSIGQTPLEMAILLGNREMVEYLYPITPLKDLNSEEYMGILVATIHTDMYDIALKILNADTRIVTSPTTNKGSALQVLARKPLSHDHRIRGWIWQRLVSIIATIPYVPYFKRIYSSLQMRRQASQLVKGLWEQILKLPDSEILQLIQETQIFHDAAKIGNIEFLTQLTHSYPDLMWKVDSNGCSIFHVAVINRQEKVFSLIYHIGAVKDLITLYTDNEGNNILHMAGKLAPPSRLNIVSGAALQMQRELLWFKEVKKIVPYSLLEMKNGDHKTPSELFSEKHKELREDGEEWMKETATSCMVVATLIATVAFAAAFTAPGGNNDTGAPIFLKDGWFTVFVISDAGAMFSSTTSIMMFLSILTARYAEDDFLFSLPAKLMVSNLREKYCIAEVEPHEAELTNPAVVATSTAPVAGVDGVEGSQPMSAMSRSCRLSLKAFKAWISSWVSALSLAHDNKGA</sequence>
<dbReference type="InterPro" id="IPR002110">
    <property type="entry name" value="Ankyrin_rpt"/>
</dbReference>
<evidence type="ECO:0000313" key="5">
    <source>
        <dbReference type="Proteomes" id="UP001604277"/>
    </source>
</evidence>
<dbReference type="SMART" id="SM00248">
    <property type="entry name" value="ANK"/>
    <property type="match status" value="5"/>
</dbReference>
<feature type="transmembrane region" description="Helical" evidence="2">
    <location>
        <begin position="535"/>
        <end position="560"/>
    </location>
</feature>
<organism evidence="4 5">
    <name type="scientific">Forsythia ovata</name>
    <dbReference type="NCBI Taxonomy" id="205694"/>
    <lineage>
        <taxon>Eukaryota</taxon>
        <taxon>Viridiplantae</taxon>
        <taxon>Streptophyta</taxon>
        <taxon>Embryophyta</taxon>
        <taxon>Tracheophyta</taxon>
        <taxon>Spermatophyta</taxon>
        <taxon>Magnoliopsida</taxon>
        <taxon>eudicotyledons</taxon>
        <taxon>Gunneridae</taxon>
        <taxon>Pentapetalae</taxon>
        <taxon>asterids</taxon>
        <taxon>lamiids</taxon>
        <taxon>Lamiales</taxon>
        <taxon>Oleaceae</taxon>
        <taxon>Forsythieae</taxon>
        <taxon>Forsythia</taxon>
    </lineage>
</organism>
<evidence type="ECO:0000259" key="3">
    <source>
        <dbReference type="Pfam" id="PF13962"/>
    </source>
</evidence>
<dbReference type="PANTHER" id="PTHR24177:SF292">
    <property type="entry name" value="ANKYRIN REPEAT FAMILY PROTEIN-RELATED"/>
    <property type="match status" value="1"/>
</dbReference>